<dbReference type="EMBL" id="BMOD01000001">
    <property type="protein sequence ID" value="GGJ19759.1"/>
    <property type="molecule type" value="Genomic_DNA"/>
</dbReference>
<name>A0ABQ2CUW6_9DEIO</name>
<protein>
    <recommendedName>
        <fullName evidence="3">Nudix hydrolase domain-containing protein</fullName>
    </recommendedName>
</protein>
<keyword evidence="2" id="KW-1185">Reference proteome</keyword>
<accession>A0ABQ2CUW6</accession>
<organism evidence="1 2">
    <name type="scientific">Deinococcus roseus</name>
    <dbReference type="NCBI Taxonomy" id="392414"/>
    <lineage>
        <taxon>Bacteria</taxon>
        <taxon>Thermotogati</taxon>
        <taxon>Deinococcota</taxon>
        <taxon>Deinococci</taxon>
        <taxon>Deinococcales</taxon>
        <taxon>Deinococcaceae</taxon>
        <taxon>Deinococcus</taxon>
    </lineage>
</organism>
<comment type="caution">
    <text evidence="1">The sequence shown here is derived from an EMBL/GenBank/DDBJ whole genome shotgun (WGS) entry which is preliminary data.</text>
</comment>
<dbReference type="Proteomes" id="UP000632222">
    <property type="component" value="Unassembled WGS sequence"/>
</dbReference>
<gene>
    <name evidence="1" type="ORF">GCM10008938_02360</name>
</gene>
<evidence type="ECO:0000313" key="1">
    <source>
        <dbReference type="EMBL" id="GGJ19759.1"/>
    </source>
</evidence>
<evidence type="ECO:0008006" key="3">
    <source>
        <dbReference type="Google" id="ProtNLM"/>
    </source>
</evidence>
<proteinExistence type="predicted"/>
<reference evidence="2" key="1">
    <citation type="journal article" date="2019" name="Int. J. Syst. Evol. Microbiol.">
        <title>The Global Catalogue of Microorganisms (GCM) 10K type strain sequencing project: providing services to taxonomists for standard genome sequencing and annotation.</title>
        <authorList>
            <consortium name="The Broad Institute Genomics Platform"/>
            <consortium name="The Broad Institute Genome Sequencing Center for Infectious Disease"/>
            <person name="Wu L."/>
            <person name="Ma J."/>
        </authorList>
    </citation>
    <scope>NUCLEOTIDE SEQUENCE [LARGE SCALE GENOMIC DNA]</scope>
    <source>
        <strain evidence="2">JCM 14370</strain>
    </source>
</reference>
<evidence type="ECO:0000313" key="2">
    <source>
        <dbReference type="Proteomes" id="UP000632222"/>
    </source>
</evidence>
<sequence>MGLARNQQAHQEIIPSQKTILHPEKVLYSLADHWIVKENVRIGYVEENFLLISSYGVYAIFPQEVQGQFAMTPRGFTVDGQHQTPVVQSIQESIKQFERRLGIKVQPIILYKELQQESRNITLGPPRQEWESGELVILTWEGLKPYLHSRVRWFLNWPDLMKLCKRLKELY</sequence>